<dbReference type="AlphaFoldDB" id="A0A165X639"/>
<evidence type="ECO:0000313" key="3">
    <source>
        <dbReference type="Proteomes" id="UP000076798"/>
    </source>
</evidence>
<organism evidence="2 3">
    <name type="scientific">Sistotremastrum suecicum HHB10207 ss-3</name>
    <dbReference type="NCBI Taxonomy" id="1314776"/>
    <lineage>
        <taxon>Eukaryota</taxon>
        <taxon>Fungi</taxon>
        <taxon>Dikarya</taxon>
        <taxon>Basidiomycota</taxon>
        <taxon>Agaricomycotina</taxon>
        <taxon>Agaricomycetes</taxon>
        <taxon>Sistotremastrales</taxon>
        <taxon>Sistotremastraceae</taxon>
        <taxon>Sistotremastrum</taxon>
    </lineage>
</organism>
<dbReference type="EMBL" id="KV428437">
    <property type="protein sequence ID" value="KZT31868.1"/>
    <property type="molecule type" value="Genomic_DNA"/>
</dbReference>
<evidence type="ECO:0000313" key="2">
    <source>
        <dbReference type="EMBL" id="KZT31868.1"/>
    </source>
</evidence>
<keyword evidence="3" id="KW-1185">Reference proteome</keyword>
<feature type="region of interest" description="Disordered" evidence="1">
    <location>
        <begin position="85"/>
        <end position="130"/>
    </location>
</feature>
<evidence type="ECO:0000256" key="1">
    <source>
        <dbReference type="SAM" id="MobiDB-lite"/>
    </source>
</evidence>
<accession>A0A165X639</accession>
<dbReference type="Proteomes" id="UP000076798">
    <property type="component" value="Unassembled WGS sequence"/>
</dbReference>
<name>A0A165X639_9AGAM</name>
<sequence length="242" mass="26820">MLQQFYATQSAAARVQDAASRMQLLLEQSRESLLPGASYGEGSGGTYLQYSGNQEEVEQPHHFGDSNVNRGISNHNKGIVLEKGLDETVDGGVSGSDGRSADEDADRSGSVGSGDSGNDTDDAPAVLPGHNHMDNILTQWRRDARRANLYAYRVWTARSIEIAHRHLPLVLELGEDGMSSDSSDREGRRTVYRIHKPPTPRPRGVSDILYWLDEVAFHSQNGFADRPMHRRPLPKRRAYGRP</sequence>
<dbReference type="OrthoDB" id="2753353at2759"/>
<gene>
    <name evidence="2" type="ORF">SISSUDRAFT_1038138</name>
</gene>
<protein>
    <submittedName>
        <fullName evidence="2">Uncharacterized protein</fullName>
    </submittedName>
</protein>
<reference evidence="2 3" key="1">
    <citation type="journal article" date="2016" name="Mol. Biol. Evol.">
        <title>Comparative Genomics of Early-Diverging Mushroom-Forming Fungi Provides Insights into the Origins of Lignocellulose Decay Capabilities.</title>
        <authorList>
            <person name="Nagy L.G."/>
            <person name="Riley R."/>
            <person name="Tritt A."/>
            <person name="Adam C."/>
            <person name="Daum C."/>
            <person name="Floudas D."/>
            <person name="Sun H."/>
            <person name="Yadav J.S."/>
            <person name="Pangilinan J."/>
            <person name="Larsson K.H."/>
            <person name="Matsuura K."/>
            <person name="Barry K."/>
            <person name="Labutti K."/>
            <person name="Kuo R."/>
            <person name="Ohm R.A."/>
            <person name="Bhattacharya S.S."/>
            <person name="Shirouzu T."/>
            <person name="Yoshinaga Y."/>
            <person name="Martin F.M."/>
            <person name="Grigoriev I.V."/>
            <person name="Hibbett D.S."/>
        </authorList>
    </citation>
    <scope>NUCLEOTIDE SEQUENCE [LARGE SCALE GENOMIC DNA]</scope>
    <source>
        <strain evidence="2 3">HHB10207 ss-3</strain>
    </source>
</reference>
<feature type="compositionally biased region" description="Basic residues" evidence="1">
    <location>
        <begin position="228"/>
        <end position="242"/>
    </location>
</feature>
<proteinExistence type="predicted"/>
<feature type="region of interest" description="Disordered" evidence="1">
    <location>
        <begin position="223"/>
        <end position="242"/>
    </location>
</feature>